<dbReference type="EMBL" id="MBER01000010">
    <property type="protein sequence ID" value="OMC51955.1"/>
    <property type="molecule type" value="Genomic_DNA"/>
</dbReference>
<reference evidence="2 3" key="1">
    <citation type="submission" date="2016-07" db="EMBL/GenBank/DDBJ databases">
        <authorList>
            <person name="Sutton G."/>
            <person name="Brinkac L."/>
            <person name="Sanka R."/>
            <person name="Adams M."/>
            <person name="Lau E."/>
            <person name="Kumar A."/>
            <person name="Macaden R."/>
        </authorList>
    </citation>
    <scope>NUCLEOTIDE SEQUENCE [LARGE SCALE GENOMIC DNA]</scope>
    <source>
        <strain evidence="2 3">GA-0871</strain>
    </source>
</reference>
<accession>A0ABD6QTH9</accession>
<protein>
    <submittedName>
        <fullName evidence="2">Uncharacterized protein</fullName>
    </submittedName>
</protein>
<dbReference type="Proteomes" id="UP000187001">
    <property type="component" value="Unassembled WGS sequence"/>
</dbReference>
<evidence type="ECO:0000313" key="3">
    <source>
        <dbReference type="Proteomes" id="UP000187001"/>
    </source>
</evidence>
<gene>
    <name evidence="2" type="ORF">A5742_17640</name>
</gene>
<organism evidence="2 3">
    <name type="scientific">Mycolicibacterium fortuitum</name>
    <name type="common">Mycobacterium fortuitum</name>
    <dbReference type="NCBI Taxonomy" id="1766"/>
    <lineage>
        <taxon>Bacteria</taxon>
        <taxon>Bacillati</taxon>
        <taxon>Actinomycetota</taxon>
        <taxon>Actinomycetes</taxon>
        <taxon>Mycobacteriales</taxon>
        <taxon>Mycobacteriaceae</taxon>
        <taxon>Mycolicibacterium</taxon>
    </lineage>
</organism>
<sequence>MGVLSRNALNLHLHGCLHSIADGHPGFVSDDYLNAIDAETSIAAAELEAAGLWERGAGGYFVIADEILTTAIDYSEQTRARETECADRGRHLPHHPDGSGWIVCMHCGVPIERPDGGPVALPGGGPLGPDSRQAD</sequence>
<evidence type="ECO:0000313" key="2">
    <source>
        <dbReference type="EMBL" id="OMC51955.1"/>
    </source>
</evidence>
<proteinExistence type="predicted"/>
<comment type="caution">
    <text evidence="2">The sequence shown here is derived from an EMBL/GenBank/DDBJ whole genome shotgun (WGS) entry which is preliminary data.</text>
</comment>
<dbReference type="RefSeq" id="WP_076202735.1">
    <property type="nucleotide sequence ID" value="NZ_MBER01000010.1"/>
</dbReference>
<name>A0ABD6QTH9_MYCFO</name>
<dbReference type="AlphaFoldDB" id="A0ABD6QTH9"/>
<feature type="region of interest" description="Disordered" evidence="1">
    <location>
        <begin position="116"/>
        <end position="135"/>
    </location>
</feature>
<evidence type="ECO:0000256" key="1">
    <source>
        <dbReference type="SAM" id="MobiDB-lite"/>
    </source>
</evidence>